<protein>
    <submittedName>
        <fullName evidence="1">DUF2931 family protein</fullName>
    </submittedName>
</protein>
<accession>A0A9X3DDH3</accession>
<dbReference type="AlphaFoldDB" id="A0A9X3DDH3"/>
<reference evidence="1" key="1">
    <citation type="submission" date="2022-11" db="EMBL/GenBank/DDBJ databases">
        <authorList>
            <person name="Graham C."/>
            <person name="Newman J.D."/>
        </authorList>
    </citation>
    <scope>NUCLEOTIDE SEQUENCE</scope>
    <source>
        <strain evidence="1">DSM 19486</strain>
    </source>
</reference>
<sequence length="248" mass="29122">MKLNFVNKLYIAVTLVLVVAIVFRTFSYKGWERYHYFSSVCAPESYPIAIHNSYFILADGDLGYIKDEAVENYTSKWGEDYYFAESNRRERLPVKLVLQYVSYRDKKFYSDTLNLPKEKIKQVFKSAFQNKQVIKLFNPSGDVKGLTFLVGIANDGNVAVWLRGVFLEKLILKQKLSSKEPQGDETYYEKRLSKAEYIEKRFEDLPDSLKLKLNSGFDIKANYIDTPTYYIDKNKELWEYQKKNGFIE</sequence>
<name>A0A9X3DDH3_9SPHI</name>
<comment type="caution">
    <text evidence="1">The sequence shown here is derived from an EMBL/GenBank/DDBJ whole genome shotgun (WGS) entry which is preliminary data.</text>
</comment>
<dbReference type="Pfam" id="PF11153">
    <property type="entry name" value="DUF2931"/>
    <property type="match status" value="1"/>
</dbReference>
<evidence type="ECO:0000313" key="2">
    <source>
        <dbReference type="Proteomes" id="UP001142592"/>
    </source>
</evidence>
<dbReference type="InterPro" id="IPR021326">
    <property type="entry name" value="DUF2931"/>
</dbReference>
<keyword evidence="2" id="KW-1185">Reference proteome</keyword>
<dbReference type="RefSeq" id="WP_010600654.1">
    <property type="nucleotide sequence ID" value="NZ_JAPJUH010000003.1"/>
</dbReference>
<evidence type="ECO:0000313" key="1">
    <source>
        <dbReference type="EMBL" id="MCX3265171.1"/>
    </source>
</evidence>
<organism evidence="1 2">
    <name type="scientific">Pedobacter agri</name>
    <dbReference type="NCBI Taxonomy" id="454586"/>
    <lineage>
        <taxon>Bacteria</taxon>
        <taxon>Pseudomonadati</taxon>
        <taxon>Bacteroidota</taxon>
        <taxon>Sphingobacteriia</taxon>
        <taxon>Sphingobacteriales</taxon>
        <taxon>Sphingobacteriaceae</taxon>
        <taxon>Pedobacter</taxon>
    </lineage>
</organism>
<dbReference type="Proteomes" id="UP001142592">
    <property type="component" value="Unassembled WGS sequence"/>
</dbReference>
<dbReference type="EMBL" id="JAPJUH010000003">
    <property type="protein sequence ID" value="MCX3265171.1"/>
    <property type="molecule type" value="Genomic_DNA"/>
</dbReference>
<gene>
    <name evidence="1" type="ORF">OQZ29_10460</name>
</gene>
<proteinExistence type="predicted"/>